<comment type="caution">
    <text evidence="3">The sequence shown here is derived from an EMBL/GenBank/DDBJ whole genome shotgun (WGS) entry which is preliminary data.</text>
</comment>
<dbReference type="Proteomes" id="UP001140949">
    <property type="component" value="Unassembled WGS sequence"/>
</dbReference>
<evidence type="ECO:0000313" key="5">
    <source>
        <dbReference type="Proteomes" id="UP001140949"/>
    </source>
</evidence>
<dbReference type="Pfam" id="PF09736">
    <property type="entry name" value="Bud13"/>
    <property type="match status" value="1"/>
</dbReference>
<feature type="compositionally biased region" description="Basic and acidic residues" evidence="2">
    <location>
        <begin position="104"/>
        <end position="115"/>
    </location>
</feature>
<dbReference type="PANTHER" id="PTHR31809:SF0">
    <property type="entry name" value="BUD13 HOMOLOG"/>
    <property type="match status" value="1"/>
</dbReference>
<reference evidence="3" key="2">
    <citation type="submission" date="2023-04" db="EMBL/GenBank/DDBJ databases">
        <authorList>
            <person name="Bruccoleri R.E."/>
            <person name="Oakeley E.J."/>
            <person name="Faust A.-M."/>
            <person name="Dessus-Babus S."/>
            <person name="Altorfer M."/>
            <person name="Burckhardt D."/>
            <person name="Oertli M."/>
            <person name="Naumann U."/>
            <person name="Petersen F."/>
            <person name="Wong J."/>
        </authorList>
    </citation>
    <scope>NUCLEOTIDE SEQUENCE</scope>
    <source>
        <strain evidence="3">GSM-AAB239-AS_SAM_17_03QT</strain>
        <tissue evidence="3">Leaf</tissue>
    </source>
</reference>
<dbReference type="EMBL" id="JANAVB010013597">
    <property type="protein sequence ID" value="KAJ6835060.1"/>
    <property type="molecule type" value="Genomic_DNA"/>
</dbReference>
<gene>
    <name evidence="3" type="ORF">M6B38_123815</name>
    <name evidence="4" type="ORF">M6B38_324925</name>
</gene>
<sequence length="528" mass="60438">MLQGLVDKIRIRVFRSIKIYREISSFPAMASSSVSLKEYLKKYQSGDDDKTKKKKKKKKPNGNPVGTGVVVVDEDPVWQKPVNVEDPDDEDSAEDVPQVDEDIEVKRMRRLEAIRSRKPYHSIDDDGSGWVSVSDQPKGANSDPSPEREVKAEQDISPPRQRRRRADTPSPLREVKAEPDDDLSPQRHGRGRADTPSLVREVNVDPDLSPLRQRRRRADTPDDDLSPPRRNGGRSVDADLSPPRRSRSRLMEGLERGGDGDLSPPRRNRGREETEDLSPPRRSQGRSRDGDLSPPRRKETSVAKEADLSPPRRTKEVRRTGLISAEEIRKENEKKRKADRKRFASMNASVSGKGAEPVFRDKEGKRISKEEILKKDEEEKPKEKKLEWGKGLAQKREAEARAQELELEKDKPFARSRDDPELDKMLKERVRWGDPMAHLVKKTSEPILEDLGNDEKMKESGFLIPQTVPSHSWIKRGIDCPPNRYGIRPGRHWDGVDRSNGYEKELFKRQNEKRATEAEAYLWSVSDM</sequence>
<dbReference type="GO" id="GO:0000398">
    <property type="term" value="P:mRNA splicing, via spliceosome"/>
    <property type="evidence" value="ECO:0007669"/>
    <property type="project" value="TreeGrafter"/>
</dbReference>
<feature type="compositionally biased region" description="Basic and acidic residues" evidence="2">
    <location>
        <begin position="286"/>
        <end position="307"/>
    </location>
</feature>
<dbReference type="InterPro" id="IPR051112">
    <property type="entry name" value="CWC26_splicing_factor"/>
</dbReference>
<dbReference type="EMBL" id="JANAVB010011800">
    <property type="protein sequence ID" value="KAJ6836692.1"/>
    <property type="molecule type" value="Genomic_DNA"/>
</dbReference>
<feature type="compositionally biased region" description="Basic and acidic residues" evidence="2">
    <location>
        <begin position="326"/>
        <end position="336"/>
    </location>
</feature>
<evidence type="ECO:0000313" key="4">
    <source>
        <dbReference type="EMBL" id="KAJ6836692.1"/>
    </source>
</evidence>
<feature type="compositionally biased region" description="Acidic residues" evidence="2">
    <location>
        <begin position="85"/>
        <end position="103"/>
    </location>
</feature>
<evidence type="ECO:0000256" key="1">
    <source>
        <dbReference type="ARBA" id="ARBA00011069"/>
    </source>
</evidence>
<accession>A0AAX6H207</accession>
<feature type="region of interest" description="Disordered" evidence="2">
    <location>
        <begin position="43"/>
        <end position="422"/>
    </location>
</feature>
<comment type="similarity">
    <text evidence="1">Belongs to the CWC26 family.</text>
</comment>
<reference evidence="3" key="1">
    <citation type="journal article" date="2023" name="GigaByte">
        <title>Genome assembly of the bearded iris, Iris pallida Lam.</title>
        <authorList>
            <person name="Bruccoleri R.E."/>
            <person name="Oakeley E.J."/>
            <person name="Faust A.M.E."/>
            <person name="Altorfer M."/>
            <person name="Dessus-Babus S."/>
            <person name="Burckhardt D."/>
            <person name="Oertli M."/>
            <person name="Naumann U."/>
            <person name="Petersen F."/>
            <person name="Wong J."/>
        </authorList>
    </citation>
    <scope>NUCLEOTIDE SEQUENCE</scope>
    <source>
        <strain evidence="3">GSM-AAB239-AS_SAM_17_03QT</strain>
    </source>
</reference>
<evidence type="ECO:0000313" key="3">
    <source>
        <dbReference type="EMBL" id="KAJ6835060.1"/>
    </source>
</evidence>
<dbReference type="PANTHER" id="PTHR31809">
    <property type="entry name" value="BUD13 HOMOLOG"/>
    <property type="match status" value="1"/>
</dbReference>
<dbReference type="GO" id="GO:0070274">
    <property type="term" value="C:RES complex"/>
    <property type="evidence" value="ECO:0007669"/>
    <property type="project" value="TreeGrafter"/>
</dbReference>
<protein>
    <submittedName>
        <fullName evidence="3">BUD13-like protein</fullName>
    </submittedName>
</protein>
<feature type="compositionally biased region" description="Basic and acidic residues" evidence="2">
    <location>
        <begin position="145"/>
        <end position="154"/>
    </location>
</feature>
<proteinExistence type="inferred from homology"/>
<evidence type="ECO:0000256" key="2">
    <source>
        <dbReference type="SAM" id="MobiDB-lite"/>
    </source>
</evidence>
<dbReference type="GO" id="GO:0003723">
    <property type="term" value="F:RNA binding"/>
    <property type="evidence" value="ECO:0007669"/>
    <property type="project" value="TreeGrafter"/>
</dbReference>
<feature type="compositionally biased region" description="Low complexity" evidence="2">
    <location>
        <begin position="61"/>
        <end position="71"/>
    </location>
</feature>
<name>A0AAX6H207_IRIPA</name>
<dbReference type="AlphaFoldDB" id="A0AAX6H207"/>
<dbReference type="GO" id="GO:0005684">
    <property type="term" value="C:U2-type spliceosomal complex"/>
    <property type="evidence" value="ECO:0007669"/>
    <property type="project" value="TreeGrafter"/>
</dbReference>
<feature type="compositionally biased region" description="Basic and acidic residues" evidence="2">
    <location>
        <begin position="358"/>
        <end position="422"/>
    </location>
</feature>
<feature type="compositionally biased region" description="Basic and acidic residues" evidence="2">
    <location>
        <begin position="249"/>
        <end position="259"/>
    </location>
</feature>
<keyword evidence="5" id="KW-1185">Reference proteome</keyword>
<organism evidence="3 5">
    <name type="scientific">Iris pallida</name>
    <name type="common">Sweet iris</name>
    <dbReference type="NCBI Taxonomy" id="29817"/>
    <lineage>
        <taxon>Eukaryota</taxon>
        <taxon>Viridiplantae</taxon>
        <taxon>Streptophyta</taxon>
        <taxon>Embryophyta</taxon>
        <taxon>Tracheophyta</taxon>
        <taxon>Spermatophyta</taxon>
        <taxon>Magnoliopsida</taxon>
        <taxon>Liliopsida</taxon>
        <taxon>Asparagales</taxon>
        <taxon>Iridaceae</taxon>
        <taxon>Iridoideae</taxon>
        <taxon>Irideae</taxon>
        <taxon>Iris</taxon>
    </lineage>
</organism>
<dbReference type="InterPro" id="IPR018609">
    <property type="entry name" value="Bud13"/>
</dbReference>